<reference evidence="3 4" key="1">
    <citation type="submission" date="2024-12" db="EMBL/GenBank/DDBJ databases">
        <title>The coexistence of Mycolicibacterium septicum and Mycolicibacterium nivoides in clinical samples.</title>
        <authorList>
            <person name="Wang C."/>
            <person name="Feng Y."/>
            <person name="Zong Z."/>
        </authorList>
    </citation>
    <scope>NUCLEOTIDE SEQUENCE [LARGE SCALE GENOMIC DNA]</scope>
    <source>
        <strain evidence="3 4">120309</strain>
    </source>
</reference>
<dbReference type="RefSeq" id="WP_409542855.1">
    <property type="nucleotide sequence ID" value="NZ_JBKBDD010000002.1"/>
</dbReference>
<feature type="compositionally biased region" description="Low complexity" evidence="1">
    <location>
        <begin position="330"/>
        <end position="351"/>
    </location>
</feature>
<feature type="region of interest" description="Disordered" evidence="1">
    <location>
        <begin position="233"/>
        <end position="436"/>
    </location>
</feature>
<feature type="compositionally biased region" description="Polar residues" evidence="1">
    <location>
        <begin position="273"/>
        <end position="282"/>
    </location>
</feature>
<evidence type="ECO:0000313" key="4">
    <source>
        <dbReference type="Proteomes" id="UP001635816"/>
    </source>
</evidence>
<keyword evidence="4" id="KW-1185">Reference proteome</keyword>
<comment type="caution">
    <text evidence="3">The sequence shown here is derived from an EMBL/GenBank/DDBJ whole genome shotgun (WGS) entry which is preliminary data.</text>
</comment>
<name>A0ABW9L588_9MYCO</name>
<feature type="compositionally biased region" description="Gly residues" evidence="1">
    <location>
        <begin position="283"/>
        <end position="319"/>
    </location>
</feature>
<protein>
    <submittedName>
        <fullName evidence="3">EspA/EspE family type VII secretion system effector</fullName>
    </submittedName>
</protein>
<feature type="region of interest" description="Disordered" evidence="1">
    <location>
        <begin position="1"/>
        <end position="22"/>
    </location>
</feature>
<dbReference type="Pfam" id="PF18879">
    <property type="entry name" value="EspA_EspE"/>
    <property type="match status" value="1"/>
</dbReference>
<feature type="compositionally biased region" description="Low complexity" evidence="1">
    <location>
        <begin position="239"/>
        <end position="250"/>
    </location>
</feature>
<feature type="compositionally biased region" description="Polar residues" evidence="1">
    <location>
        <begin position="384"/>
        <end position="394"/>
    </location>
</feature>
<dbReference type="EMBL" id="JBKBDD010000002">
    <property type="protein sequence ID" value="MFN6543082.1"/>
    <property type="molecule type" value="Genomic_DNA"/>
</dbReference>
<dbReference type="Proteomes" id="UP001635816">
    <property type="component" value="Unassembled WGS sequence"/>
</dbReference>
<proteinExistence type="predicted"/>
<evidence type="ECO:0000256" key="1">
    <source>
        <dbReference type="SAM" id="MobiDB-lite"/>
    </source>
</evidence>
<accession>A0ABW9L588</accession>
<feature type="compositionally biased region" description="Gly residues" evidence="1">
    <location>
        <begin position="251"/>
        <end position="264"/>
    </location>
</feature>
<feature type="domain" description="ESX-1 secretion-associated protein EspA/EspE-like" evidence="2">
    <location>
        <begin position="84"/>
        <end position="166"/>
    </location>
</feature>
<dbReference type="InterPro" id="IPR043796">
    <property type="entry name" value="ESX-1_EspA/EspE-like"/>
</dbReference>
<sequence length="436" mass="41726">MTGSSSSEGEGTRAPSKGPSKFGIASTAWSTYGNLKKLMEGDPQGAVGLFGDAGKWAQALAPAATATPVIKGGLWTLTAVSVTMGEGSPDGGGDFSDGAKLFQSNGKSLEGAYPTETWSGSASDAYMSQNSHQIQRATTMLAADNDIVRILSTQAGQVDQARREVDWASKGLAAMIPVALALEATVLGAPESIALQVAAVAVALTAAGLTANNLRNYAQDNAAQIREATTKYREAGAVSPSGTGSPTSPSGSGGGNGPGSGSGSGKPNNPSGQDTPGTQSGPAGNGSSGSQTRGGGSGAGDGGGPRSGGGSGSGSGGGAAASMPSTTGRSSGAANAASSGAGMGGMPSLPQMGGGSGGGGGGAGTLGSLAGAAGQIVDTVMQAVEQSDQQDPNTQNGGQPGAAAGGESQAGRAPINVSVGADTANHAAPQRLTTEL</sequence>
<evidence type="ECO:0000259" key="2">
    <source>
        <dbReference type="Pfam" id="PF18879"/>
    </source>
</evidence>
<evidence type="ECO:0000313" key="3">
    <source>
        <dbReference type="EMBL" id="MFN6543082.1"/>
    </source>
</evidence>
<feature type="compositionally biased region" description="Gly residues" evidence="1">
    <location>
        <begin position="352"/>
        <end position="365"/>
    </location>
</feature>
<gene>
    <name evidence="3" type="ORF">ACK4CT_07800</name>
</gene>
<organism evidence="3 4">
    <name type="scientific">Mycolicibacterium nivoides</name>
    <dbReference type="NCBI Taxonomy" id="2487344"/>
    <lineage>
        <taxon>Bacteria</taxon>
        <taxon>Bacillati</taxon>
        <taxon>Actinomycetota</taxon>
        <taxon>Actinomycetes</taxon>
        <taxon>Mycobacteriales</taxon>
        <taxon>Mycobacteriaceae</taxon>
        <taxon>Mycolicibacterium</taxon>
    </lineage>
</organism>
<feature type="compositionally biased region" description="Low complexity" evidence="1">
    <location>
        <begin position="366"/>
        <end position="375"/>
    </location>
</feature>